<protein>
    <submittedName>
        <fullName evidence="1">Uncharacterized protein</fullName>
    </submittedName>
</protein>
<evidence type="ECO:0000313" key="2">
    <source>
        <dbReference type="Proteomes" id="UP001152024"/>
    </source>
</evidence>
<dbReference type="EMBL" id="JAOQBH010000011">
    <property type="protein sequence ID" value="KAJ4129153.1"/>
    <property type="molecule type" value="Genomic_DNA"/>
</dbReference>
<comment type="caution">
    <text evidence="1">The sequence shown here is derived from an EMBL/GenBank/DDBJ whole genome shotgun (WGS) entry which is preliminary data.</text>
</comment>
<dbReference type="Proteomes" id="UP001152024">
    <property type="component" value="Unassembled WGS sequence"/>
</dbReference>
<organism evidence="1 2">
    <name type="scientific">Fusarium equiseti</name>
    <name type="common">Fusarium scirpi</name>
    <dbReference type="NCBI Taxonomy" id="61235"/>
    <lineage>
        <taxon>Eukaryota</taxon>
        <taxon>Fungi</taxon>
        <taxon>Dikarya</taxon>
        <taxon>Ascomycota</taxon>
        <taxon>Pezizomycotina</taxon>
        <taxon>Sordariomycetes</taxon>
        <taxon>Hypocreomycetidae</taxon>
        <taxon>Hypocreales</taxon>
        <taxon>Nectriaceae</taxon>
        <taxon>Fusarium</taxon>
        <taxon>Fusarium incarnatum-equiseti species complex</taxon>
    </lineage>
</organism>
<proteinExistence type="predicted"/>
<reference evidence="1" key="1">
    <citation type="submission" date="2022-09" db="EMBL/GenBank/DDBJ databases">
        <title>Fusarium specimens isolated from Avocado Roots.</title>
        <authorList>
            <person name="Stajich J."/>
            <person name="Roper C."/>
            <person name="Heimlech-Rivalta G."/>
        </authorList>
    </citation>
    <scope>NUCLEOTIDE SEQUENCE</scope>
    <source>
        <strain evidence="1">CF00095</strain>
    </source>
</reference>
<sequence length="647" mass="75136">MSAKCYILDLPQELRRQIFAEYFKVHGGYTYDAESDKLRNAADDTAIDLSLVYTCRLIANDCKHLPLTVNTVHFSTVFREDWRNLAACFNIAATYYRVLQENIFLHLIHLVTPEMYEQIEGDFPTFRSKFEEKRREHIRFWHYGQDPHSARGFRDANASEDVQYPPCGFAKEFFNENIWRACQSPLLYLGFAPVDRSYWKCRTSSDVSIARMPNLEVWDFQYNEWDDTASGEVYRCLPKILALIAEQNPKKFSSRVYLHLPHWQDTYPAEEFLQMELGLQWWAIPSWPQLSVFLDRLGIPNYLWKPPNTWSYDHIKFINDLIEAVGTPLSLEHLHNPPIDFEIRIREKSRFSAAAAAIRFIGRLPDHQRMQFRAISLHEDLPAVNIASLHGYGLVPLLQQNTKLKVHRRVSVVDCIMNVYPSVYYGLRYLLRGLSEHCIKESFVSHLSCWLVDGLSVANAGIPSESFSLLLDSGPDADVCTEAFEQLVHGSFARVRAWKHAVEVGLVRHENEAIRCLTRKFSYASEVGFEEAIMQLVNCSSTILRCNFNPGLPHDHQRTLDKARNKCIEKGYDLWTYWFKDGDLGPIKPPDNPSHAERIARVYDIQSGDQYLESQGREVSHVRTVEETLVHMRERLRQERAARGYIY</sequence>
<evidence type="ECO:0000313" key="1">
    <source>
        <dbReference type="EMBL" id="KAJ4129153.1"/>
    </source>
</evidence>
<keyword evidence="2" id="KW-1185">Reference proteome</keyword>
<gene>
    <name evidence="1" type="ORF">NW768_007687</name>
</gene>
<name>A0ABQ8R8L6_FUSEQ</name>
<accession>A0ABQ8R8L6</accession>